<dbReference type="Gene3D" id="3.40.50.720">
    <property type="entry name" value="NAD(P)-binding Rossmann-like Domain"/>
    <property type="match status" value="1"/>
</dbReference>
<feature type="compositionally biased region" description="Polar residues" evidence="2">
    <location>
        <begin position="1"/>
        <end position="11"/>
    </location>
</feature>
<dbReference type="InterPro" id="IPR036291">
    <property type="entry name" value="NAD(P)-bd_dom_sf"/>
</dbReference>
<dbReference type="SUPFAM" id="SSF51735">
    <property type="entry name" value="NAD(P)-binding Rossmann-fold domains"/>
    <property type="match status" value="1"/>
</dbReference>
<proteinExistence type="predicted"/>
<keyword evidence="1" id="KW-0560">Oxidoreductase</keyword>
<dbReference type="PANTHER" id="PTHR43157:SF31">
    <property type="entry name" value="PHOSPHATIDYLINOSITOL-GLYCAN BIOSYNTHESIS CLASS F PROTEIN"/>
    <property type="match status" value="1"/>
</dbReference>
<dbReference type="EMBL" id="JAULSU010000004">
    <property type="protein sequence ID" value="KAK0619668.1"/>
    <property type="molecule type" value="Genomic_DNA"/>
</dbReference>
<evidence type="ECO:0000256" key="1">
    <source>
        <dbReference type="ARBA" id="ARBA00023002"/>
    </source>
</evidence>
<accession>A0AA39WQE9</accession>
<organism evidence="3 4">
    <name type="scientific">Immersiella caudata</name>
    <dbReference type="NCBI Taxonomy" id="314043"/>
    <lineage>
        <taxon>Eukaryota</taxon>
        <taxon>Fungi</taxon>
        <taxon>Dikarya</taxon>
        <taxon>Ascomycota</taxon>
        <taxon>Pezizomycotina</taxon>
        <taxon>Sordariomycetes</taxon>
        <taxon>Sordariomycetidae</taxon>
        <taxon>Sordariales</taxon>
        <taxon>Lasiosphaeriaceae</taxon>
        <taxon>Immersiella</taxon>
    </lineage>
</organism>
<dbReference type="PRINTS" id="PR00081">
    <property type="entry name" value="GDHRDH"/>
</dbReference>
<feature type="region of interest" description="Disordered" evidence="2">
    <location>
        <begin position="1"/>
        <end position="20"/>
    </location>
</feature>
<evidence type="ECO:0000313" key="4">
    <source>
        <dbReference type="Proteomes" id="UP001175000"/>
    </source>
</evidence>
<name>A0AA39WQE9_9PEZI</name>
<dbReference type="Pfam" id="PF00106">
    <property type="entry name" value="adh_short"/>
    <property type="match status" value="1"/>
</dbReference>
<dbReference type="InterPro" id="IPR002347">
    <property type="entry name" value="SDR_fam"/>
</dbReference>
<gene>
    <name evidence="3" type="ORF">B0T14DRAFT_537372</name>
</gene>
<dbReference type="Proteomes" id="UP001175000">
    <property type="component" value="Unassembled WGS sequence"/>
</dbReference>
<dbReference type="PANTHER" id="PTHR43157">
    <property type="entry name" value="PHOSPHATIDYLINOSITOL-GLYCAN BIOSYNTHESIS CLASS F PROTEIN-RELATED"/>
    <property type="match status" value="1"/>
</dbReference>
<evidence type="ECO:0000313" key="3">
    <source>
        <dbReference type="EMBL" id="KAK0619668.1"/>
    </source>
</evidence>
<keyword evidence="4" id="KW-1185">Reference proteome</keyword>
<reference evidence="3" key="1">
    <citation type="submission" date="2023-06" db="EMBL/GenBank/DDBJ databases">
        <title>Genome-scale phylogeny and comparative genomics of the fungal order Sordariales.</title>
        <authorList>
            <consortium name="Lawrence Berkeley National Laboratory"/>
            <person name="Hensen N."/>
            <person name="Bonometti L."/>
            <person name="Westerberg I."/>
            <person name="Brannstrom I.O."/>
            <person name="Guillou S."/>
            <person name="Cros-Aarteil S."/>
            <person name="Calhoun S."/>
            <person name="Haridas S."/>
            <person name="Kuo A."/>
            <person name="Mondo S."/>
            <person name="Pangilinan J."/>
            <person name="Riley R."/>
            <person name="Labutti K."/>
            <person name="Andreopoulos B."/>
            <person name="Lipzen A."/>
            <person name="Chen C."/>
            <person name="Yanf M."/>
            <person name="Daum C."/>
            <person name="Ng V."/>
            <person name="Clum A."/>
            <person name="Steindorff A."/>
            <person name="Ohm R."/>
            <person name="Martin F."/>
            <person name="Silar P."/>
            <person name="Natvig D."/>
            <person name="Lalanne C."/>
            <person name="Gautier V."/>
            <person name="Ament-Velasquez S.L."/>
            <person name="Kruys A."/>
            <person name="Hutchinson M.I."/>
            <person name="Powell A.J."/>
            <person name="Barry K."/>
            <person name="Miller A.N."/>
            <person name="Grigoriev I.V."/>
            <person name="Debuchy R."/>
            <person name="Gladieux P."/>
            <person name="Thoren M.H."/>
            <person name="Johannesson H."/>
        </authorList>
    </citation>
    <scope>NUCLEOTIDE SEQUENCE</scope>
    <source>
        <strain evidence="3">CBS 606.72</strain>
    </source>
</reference>
<dbReference type="AlphaFoldDB" id="A0AA39WQE9"/>
<sequence>MRSVLQKTTDIGPTPMHPENLHSRIAVVGGGASGIGFKISRAPANAGYRVIMINRKEEQHTDAVDKTRKESPDAEVDWKPCDVGNLAETRDVFSKLRDELLPGINTNQYGLDADGIDRHFGVNALGQFYVCNQLWPVLRKTAKDPRSPAPRVVFEASEMHRAAPSNAHFATLDEINNPELGPTELYGRTKLAMILFAKYGLVEKVIEKNGDNIYAVSMHPGAVNTEMQQQCKDTYPGLTGKLLTWAMLATGRNALTSPKMIEQNLNGHYFNDPDSPGKKSTQASDLVLGDALWALTGRLVKSRLGDDALLGWDAAY</sequence>
<protein>
    <submittedName>
        <fullName evidence="3">Uncharacterized protein</fullName>
    </submittedName>
</protein>
<evidence type="ECO:0000256" key="2">
    <source>
        <dbReference type="SAM" id="MobiDB-lite"/>
    </source>
</evidence>
<dbReference type="GO" id="GO:0016491">
    <property type="term" value="F:oxidoreductase activity"/>
    <property type="evidence" value="ECO:0007669"/>
    <property type="project" value="UniProtKB-KW"/>
</dbReference>
<comment type="caution">
    <text evidence="3">The sequence shown here is derived from an EMBL/GenBank/DDBJ whole genome shotgun (WGS) entry which is preliminary data.</text>
</comment>